<keyword evidence="2" id="KW-0560">Oxidoreductase</keyword>
<dbReference type="EC" id="1.1.1.49" evidence="2"/>
<dbReference type="GO" id="GO:0050661">
    <property type="term" value="F:NADP binding"/>
    <property type="evidence" value="ECO:0007669"/>
    <property type="project" value="InterPro"/>
</dbReference>
<feature type="non-terminal residue" evidence="2">
    <location>
        <position position="1"/>
    </location>
</feature>
<organism evidence="2">
    <name type="scientific">mine drainage metagenome</name>
    <dbReference type="NCBI Taxonomy" id="410659"/>
    <lineage>
        <taxon>unclassified sequences</taxon>
        <taxon>metagenomes</taxon>
        <taxon>ecological metagenomes</taxon>
    </lineage>
</organism>
<dbReference type="EMBL" id="AUZX01015945">
    <property type="protein sequence ID" value="EQD27708.1"/>
    <property type="molecule type" value="Genomic_DNA"/>
</dbReference>
<evidence type="ECO:0000313" key="2">
    <source>
        <dbReference type="EMBL" id="EQD27708.1"/>
    </source>
</evidence>
<comment type="caution">
    <text evidence="2">The sequence shown here is derived from an EMBL/GenBank/DDBJ whole genome shotgun (WGS) entry which is preliminary data.</text>
</comment>
<accession>T0Y3T7</accession>
<reference evidence="2" key="1">
    <citation type="submission" date="2013-08" db="EMBL/GenBank/DDBJ databases">
        <authorList>
            <person name="Mendez C."/>
            <person name="Richter M."/>
            <person name="Ferrer M."/>
            <person name="Sanchez J."/>
        </authorList>
    </citation>
    <scope>NUCLEOTIDE SEQUENCE</scope>
</reference>
<feature type="domain" description="Glucose-6-phosphate dehydrogenase NAD-binding" evidence="1">
    <location>
        <begin position="3"/>
        <end position="77"/>
    </location>
</feature>
<sequence>TADLRILGYAMEPWSRARFQSHIGKALRNFSEDYDARSAAAFVRQLDYISGQLTPEDLARIAGHLSPGTLFYLALPPP</sequence>
<dbReference type="Gene3D" id="3.40.50.720">
    <property type="entry name" value="NAD(P)-binding Rossmann-like Domain"/>
    <property type="match status" value="1"/>
</dbReference>
<dbReference type="InterPro" id="IPR036291">
    <property type="entry name" value="NAD(P)-bd_dom_sf"/>
</dbReference>
<dbReference type="SUPFAM" id="SSF51735">
    <property type="entry name" value="NAD(P)-binding Rossmann-fold domains"/>
    <property type="match status" value="1"/>
</dbReference>
<name>T0Y3T7_9ZZZZ</name>
<dbReference type="InterPro" id="IPR022674">
    <property type="entry name" value="G6P_DH_NAD-bd"/>
</dbReference>
<dbReference type="GO" id="GO:0006006">
    <property type="term" value="P:glucose metabolic process"/>
    <property type="evidence" value="ECO:0007669"/>
    <property type="project" value="InterPro"/>
</dbReference>
<evidence type="ECO:0000259" key="1">
    <source>
        <dbReference type="Pfam" id="PF00479"/>
    </source>
</evidence>
<gene>
    <name evidence="2" type="ORF">B1A_21576</name>
</gene>
<protein>
    <submittedName>
        <fullName evidence="2">Glucose-6-phosphate dehydrogenase</fullName>
        <ecNumber evidence="2">1.1.1.49</ecNumber>
    </submittedName>
</protein>
<feature type="non-terminal residue" evidence="2">
    <location>
        <position position="78"/>
    </location>
</feature>
<dbReference type="Pfam" id="PF00479">
    <property type="entry name" value="G6PD_N"/>
    <property type="match status" value="1"/>
</dbReference>
<reference evidence="2" key="2">
    <citation type="journal article" date="2014" name="ISME J.">
        <title>Microbial stratification in low pH oxic and suboxic macroscopic growths along an acid mine drainage.</title>
        <authorList>
            <person name="Mendez-Garcia C."/>
            <person name="Mesa V."/>
            <person name="Sprenger R.R."/>
            <person name="Richter M."/>
            <person name="Diez M.S."/>
            <person name="Solano J."/>
            <person name="Bargiela R."/>
            <person name="Golyshina O.V."/>
            <person name="Manteca A."/>
            <person name="Ramos J.L."/>
            <person name="Gallego J.R."/>
            <person name="Llorente I."/>
            <person name="Martins Dos Santos V.A."/>
            <person name="Jensen O.N."/>
            <person name="Pelaez A.I."/>
            <person name="Sanchez J."/>
            <person name="Ferrer M."/>
        </authorList>
    </citation>
    <scope>NUCLEOTIDE SEQUENCE</scope>
</reference>
<dbReference type="GO" id="GO:0004345">
    <property type="term" value="F:glucose-6-phosphate dehydrogenase activity"/>
    <property type="evidence" value="ECO:0007669"/>
    <property type="project" value="UniProtKB-EC"/>
</dbReference>
<dbReference type="AlphaFoldDB" id="T0Y3T7"/>
<proteinExistence type="predicted"/>